<dbReference type="Proteomes" id="UP000807371">
    <property type="component" value="Unassembled WGS sequence"/>
</dbReference>
<keyword evidence="2" id="KW-1185">Reference proteome</keyword>
<dbReference type="RefSeq" id="WP_197989880.1">
    <property type="nucleotide sequence ID" value="NZ_JACYXC010000001.1"/>
</dbReference>
<gene>
    <name evidence="1" type="ORF">IHE55_17505</name>
</gene>
<organism evidence="1 2">
    <name type="scientific">Streptomyces pactum</name>
    <dbReference type="NCBI Taxonomy" id="68249"/>
    <lineage>
        <taxon>Bacteria</taxon>
        <taxon>Bacillati</taxon>
        <taxon>Actinomycetota</taxon>
        <taxon>Actinomycetes</taxon>
        <taxon>Kitasatosporales</taxon>
        <taxon>Streptomycetaceae</taxon>
        <taxon>Streptomyces</taxon>
    </lineage>
</organism>
<proteinExistence type="predicted"/>
<evidence type="ECO:0000313" key="2">
    <source>
        <dbReference type="Proteomes" id="UP000807371"/>
    </source>
</evidence>
<name>A0ABS0NMQ0_9ACTN</name>
<protein>
    <submittedName>
        <fullName evidence="1">Uncharacterized protein</fullName>
    </submittedName>
</protein>
<dbReference type="EMBL" id="JACYXC010000001">
    <property type="protein sequence ID" value="MBH5336474.1"/>
    <property type="molecule type" value="Genomic_DNA"/>
</dbReference>
<sequence length="266" mass="29777">MKSSPPRRKPLTLKLSSEATVRVTDGPLPFPPRYSPAGAFVTVSPHTDQPSQEVLLSETFGSFDWLWSGDDEFRFAKEDGRLKGIILKVPEEPAPVRWTLPEAWLEADLVPGGIACTMRANFDVPPTAIRFLTPGAEHLVCAYGEILAESKDVDRVRIAERMDLVFTGGIYSGWMLHRPADHLVTEWEHPPAGPAPAGVTAALETYLRLFTYSNIELMQEGDTDLLSAIDSLIARLASLPHDPRGTVIEEHLRDVRQEWYRQPRKR</sequence>
<accession>A0ABS0NMQ0</accession>
<reference evidence="1 2" key="1">
    <citation type="submission" date="2020-09" db="EMBL/GenBank/DDBJ databases">
        <title>Biosynthesis of the nuclear factor of activated T cells inhibitor NFAT-133 and its congeners in Streptomyces pactum.</title>
        <authorList>
            <person name="Zhou W."/>
            <person name="Posri P."/>
            <person name="Abugrain M.E."/>
            <person name="Weisberg A.J."/>
            <person name="Chang J.H."/>
            <person name="Mahmud T."/>
        </authorList>
    </citation>
    <scope>NUCLEOTIDE SEQUENCE [LARGE SCALE GENOMIC DNA]</scope>
    <source>
        <strain evidence="1 2">ATCC 27456</strain>
    </source>
</reference>
<evidence type="ECO:0000313" key="1">
    <source>
        <dbReference type="EMBL" id="MBH5336474.1"/>
    </source>
</evidence>
<comment type="caution">
    <text evidence="1">The sequence shown here is derived from an EMBL/GenBank/DDBJ whole genome shotgun (WGS) entry which is preliminary data.</text>
</comment>